<dbReference type="InterPro" id="IPR029058">
    <property type="entry name" value="AB_hydrolase_fold"/>
</dbReference>
<dbReference type="PANTHER" id="PTHR12482">
    <property type="entry name" value="LIPASE ROG1-RELATED-RELATED"/>
    <property type="match status" value="1"/>
</dbReference>
<evidence type="ECO:0000256" key="4">
    <source>
        <dbReference type="SAM" id="Phobius"/>
    </source>
</evidence>
<dbReference type="EMBL" id="KV441392">
    <property type="protein sequence ID" value="OAF60274.1"/>
    <property type="molecule type" value="Genomic_DNA"/>
</dbReference>
<dbReference type="OrthoDB" id="273452at2759"/>
<feature type="compositionally biased region" description="Polar residues" evidence="3">
    <location>
        <begin position="366"/>
        <end position="381"/>
    </location>
</feature>
<dbReference type="VEuPathDB" id="FungiDB:GMDG_06534"/>
<keyword evidence="2" id="KW-0443">Lipid metabolism</keyword>
<comment type="similarity">
    <text evidence="1">Belongs to the putative lipase ROG1 family.</text>
</comment>
<feature type="transmembrane region" description="Helical" evidence="4">
    <location>
        <begin position="259"/>
        <end position="282"/>
    </location>
</feature>
<feature type="domain" description="DUF676" evidence="5">
    <location>
        <begin position="2"/>
        <end position="200"/>
    </location>
</feature>
<dbReference type="SUPFAM" id="SSF53474">
    <property type="entry name" value="alpha/beta-Hydrolases"/>
    <property type="match status" value="1"/>
</dbReference>
<evidence type="ECO:0000259" key="5">
    <source>
        <dbReference type="Pfam" id="PF05057"/>
    </source>
</evidence>
<dbReference type="RefSeq" id="XP_024325556.1">
    <property type="nucleotide sequence ID" value="XM_024466633.1"/>
</dbReference>
<keyword evidence="4" id="KW-0472">Membrane</keyword>
<protein>
    <recommendedName>
        <fullName evidence="5">DUF676 domain-containing protein</fullName>
    </recommendedName>
</protein>
<dbReference type="GO" id="GO:0005811">
    <property type="term" value="C:lipid droplet"/>
    <property type="evidence" value="ECO:0007669"/>
    <property type="project" value="TreeGrafter"/>
</dbReference>
<dbReference type="Gene3D" id="3.40.50.1820">
    <property type="entry name" value="alpha/beta hydrolase"/>
    <property type="match status" value="1"/>
</dbReference>
<organism evidence="6">
    <name type="scientific">Pseudogymnoascus destructans</name>
    <dbReference type="NCBI Taxonomy" id="655981"/>
    <lineage>
        <taxon>Eukaryota</taxon>
        <taxon>Fungi</taxon>
        <taxon>Dikarya</taxon>
        <taxon>Ascomycota</taxon>
        <taxon>Pezizomycotina</taxon>
        <taxon>Leotiomycetes</taxon>
        <taxon>Thelebolales</taxon>
        <taxon>Thelebolaceae</taxon>
        <taxon>Pseudogymnoascus</taxon>
    </lineage>
</organism>
<name>A0A177AGI6_9PEZI</name>
<keyword evidence="2" id="KW-0442">Lipid degradation</keyword>
<sequence length="450" mass="50257">MADHLCVLVHGLWGNPNHLKNVAKVLREKYSEDELHILVSKRNSGSFTYDGIELGGQRVCQEIEEELKRLSESGQRVKKLSMVGYSLGGLVARYTVGLLESRGLFDDIEAINFTTIATPHLGVRSPNRAVISQIFNVLGPQMLSMSGTQLFMVDNFRETGRPILEVMADPNSIFITGLRRFKRHSLYANITNDRTAPFYTTGISKIDPFVDLRAVDVGYLDGYEEVILDPTRPFSPKENKILTFYSKLKHDASFFFGNLHIFALLTIVIPIGTLAFLTYAGIQTVLSNSRIRLHESGKAGIDPSSYRTPFLLDIREAVEDAYGNLNNAQTQQYLSATPSTAGSSEDESEASGRPLMGNEAAEKPSRSTTKVSTAGNPSTDASPKEMPTLALAPEQFTIIRNLDSVGWRKYFVHIHKQRHSHAAIIVRRDKEGFSEGFVVLRHWLDEFLME</sequence>
<evidence type="ECO:0000256" key="3">
    <source>
        <dbReference type="SAM" id="MobiDB-lite"/>
    </source>
</evidence>
<dbReference type="AlphaFoldDB" id="A0A177AGI6"/>
<dbReference type="GO" id="GO:0016042">
    <property type="term" value="P:lipid catabolic process"/>
    <property type="evidence" value="ECO:0007669"/>
    <property type="project" value="UniProtKB-KW"/>
</dbReference>
<dbReference type="Pfam" id="PF05057">
    <property type="entry name" value="DUF676"/>
    <property type="match status" value="1"/>
</dbReference>
<dbReference type="GeneID" id="36286061"/>
<dbReference type="GO" id="GO:0004622">
    <property type="term" value="F:phosphatidylcholine lysophospholipase activity"/>
    <property type="evidence" value="ECO:0007669"/>
    <property type="project" value="TreeGrafter"/>
</dbReference>
<gene>
    <name evidence="6" type="ORF">VC83_02984</name>
</gene>
<dbReference type="InterPro" id="IPR007751">
    <property type="entry name" value="DUF676_lipase-like"/>
</dbReference>
<reference evidence="6" key="1">
    <citation type="submission" date="2016-03" db="EMBL/GenBank/DDBJ databases">
        <title>Updated assembly of Pseudogymnoascus destructans, the fungus causing white-nose syndrome of bats.</title>
        <authorList>
            <person name="Palmer J.M."/>
            <person name="Drees K.P."/>
            <person name="Foster J.T."/>
            <person name="Lindner D.L."/>
        </authorList>
    </citation>
    <scope>NUCLEOTIDE SEQUENCE [LARGE SCALE GENOMIC DNA]</scope>
    <source>
        <strain evidence="6">20631-21</strain>
    </source>
</reference>
<evidence type="ECO:0000313" key="6">
    <source>
        <dbReference type="EMBL" id="OAF60274.1"/>
    </source>
</evidence>
<evidence type="ECO:0000256" key="2">
    <source>
        <dbReference type="ARBA" id="ARBA00022963"/>
    </source>
</evidence>
<dbReference type="PANTHER" id="PTHR12482:SF65">
    <property type="entry name" value="ESTERASE, PUTATIVE (AFU_ORTHOLOGUE AFUA_3G12320)-RELATED"/>
    <property type="match status" value="1"/>
</dbReference>
<feature type="region of interest" description="Disordered" evidence="3">
    <location>
        <begin position="334"/>
        <end position="387"/>
    </location>
</feature>
<evidence type="ECO:0000256" key="1">
    <source>
        <dbReference type="ARBA" id="ARBA00007920"/>
    </source>
</evidence>
<dbReference type="InterPro" id="IPR044294">
    <property type="entry name" value="Lipase-like"/>
</dbReference>
<dbReference type="Proteomes" id="UP000077154">
    <property type="component" value="Unassembled WGS sequence"/>
</dbReference>
<dbReference type="eggNOG" id="KOG4372">
    <property type="taxonomic scope" value="Eukaryota"/>
</dbReference>
<keyword evidence="4" id="KW-1133">Transmembrane helix</keyword>
<dbReference type="GO" id="GO:0047372">
    <property type="term" value="F:monoacylglycerol lipase activity"/>
    <property type="evidence" value="ECO:0007669"/>
    <property type="project" value="TreeGrafter"/>
</dbReference>
<proteinExistence type="inferred from homology"/>
<keyword evidence="4" id="KW-0812">Transmembrane</keyword>
<accession>A0A177AGI6</accession>